<name>A0A7D5IXU6_9MICO</name>
<dbReference type="InterPro" id="IPR008271">
    <property type="entry name" value="Ser/Thr_kinase_AS"/>
</dbReference>
<dbReference type="Proteomes" id="UP000509638">
    <property type="component" value="Chromosome"/>
</dbReference>
<dbReference type="PANTHER" id="PTHR43289">
    <property type="entry name" value="MITOGEN-ACTIVATED PROTEIN KINASE KINASE KINASE 20-RELATED"/>
    <property type="match status" value="1"/>
</dbReference>
<keyword evidence="9" id="KW-0472">Membrane</keyword>
<sequence length="381" mass="40693">MVSRLPSAPPGLAGFTYVRPLGTGGFADVFLFEQNLPRRPVAVKVMLEDIVDDSLLRMFNAEADVMARLSAHPSILTIYQASISADGRPYIVMEYCPTSLTNRYRREVIPVAEVLQLGVKIASALETAHRSGLLHRDIKPSNILMTTFGAPVLADFGIASAITGRADTDEVFAMSVPWSAPEIVDERVSGSVAAEVWGLGATLYSLLAGRSPFERPGSGRNSRDQLKSRIRRAAYTPIGRADVPARLEEVLARSMARDASARQGSAAELAHELQLVQHEMGVPHTPMEVAVDEWAAAGAAVDFADDRARGPVRPSVSYESRRPARTPRTLERRPDEGTVLAGAEPRPRLSTTARIALLAGGGALLAAAGAVTTLVIVGGGL</sequence>
<keyword evidence="9" id="KW-0812">Transmembrane</keyword>
<dbReference type="PROSITE" id="PS50011">
    <property type="entry name" value="PROTEIN_KINASE_DOM"/>
    <property type="match status" value="1"/>
</dbReference>
<accession>A0A7D5IXU6</accession>
<dbReference type="InterPro" id="IPR000719">
    <property type="entry name" value="Prot_kinase_dom"/>
</dbReference>
<dbReference type="CDD" id="cd14014">
    <property type="entry name" value="STKc_PknB_like"/>
    <property type="match status" value="1"/>
</dbReference>
<dbReference type="Gene3D" id="1.10.510.10">
    <property type="entry name" value="Transferase(Phosphotransferase) domain 1"/>
    <property type="match status" value="1"/>
</dbReference>
<dbReference type="AlphaFoldDB" id="A0A7D5IXU6"/>
<dbReference type="Gene3D" id="3.30.200.20">
    <property type="entry name" value="Phosphorylase Kinase, domain 1"/>
    <property type="match status" value="1"/>
</dbReference>
<evidence type="ECO:0000256" key="3">
    <source>
        <dbReference type="ARBA" id="ARBA00022679"/>
    </source>
</evidence>
<dbReference type="PROSITE" id="PS00107">
    <property type="entry name" value="PROTEIN_KINASE_ATP"/>
    <property type="match status" value="1"/>
</dbReference>
<feature type="transmembrane region" description="Helical" evidence="9">
    <location>
        <begin position="355"/>
        <end position="377"/>
    </location>
</feature>
<dbReference type="Pfam" id="PF00069">
    <property type="entry name" value="Pkinase"/>
    <property type="match status" value="1"/>
</dbReference>
<keyword evidence="6 7" id="KW-0067">ATP-binding</keyword>
<dbReference type="EMBL" id="CP058316">
    <property type="protein sequence ID" value="QLD10695.1"/>
    <property type="molecule type" value="Genomic_DNA"/>
</dbReference>
<dbReference type="InterPro" id="IPR017441">
    <property type="entry name" value="Protein_kinase_ATP_BS"/>
</dbReference>
<feature type="domain" description="Protein kinase" evidence="10">
    <location>
        <begin position="15"/>
        <end position="274"/>
    </location>
</feature>
<evidence type="ECO:0000256" key="2">
    <source>
        <dbReference type="ARBA" id="ARBA00022527"/>
    </source>
</evidence>
<dbReference type="InterPro" id="IPR011009">
    <property type="entry name" value="Kinase-like_dom_sf"/>
</dbReference>
<feature type="region of interest" description="Disordered" evidence="8">
    <location>
        <begin position="308"/>
        <end position="345"/>
    </location>
</feature>
<evidence type="ECO:0000256" key="4">
    <source>
        <dbReference type="ARBA" id="ARBA00022741"/>
    </source>
</evidence>
<evidence type="ECO:0000313" key="11">
    <source>
        <dbReference type="EMBL" id="QLD10695.1"/>
    </source>
</evidence>
<dbReference type="RefSeq" id="WP_178010018.1">
    <property type="nucleotide sequence ID" value="NZ_CP058316.1"/>
</dbReference>
<evidence type="ECO:0000313" key="12">
    <source>
        <dbReference type="Proteomes" id="UP000509638"/>
    </source>
</evidence>
<evidence type="ECO:0000259" key="10">
    <source>
        <dbReference type="PROSITE" id="PS50011"/>
    </source>
</evidence>
<dbReference type="PANTHER" id="PTHR43289:SF6">
    <property type="entry name" value="SERINE_THREONINE-PROTEIN KINASE NEKL-3"/>
    <property type="match status" value="1"/>
</dbReference>
<evidence type="ECO:0000256" key="7">
    <source>
        <dbReference type="PROSITE-ProRule" id="PRU10141"/>
    </source>
</evidence>
<dbReference type="SUPFAM" id="SSF56112">
    <property type="entry name" value="Protein kinase-like (PK-like)"/>
    <property type="match status" value="1"/>
</dbReference>
<feature type="binding site" evidence="7">
    <location>
        <position position="44"/>
    </location>
    <ligand>
        <name>ATP</name>
        <dbReference type="ChEBI" id="CHEBI:30616"/>
    </ligand>
</feature>
<keyword evidence="4 7" id="KW-0547">Nucleotide-binding</keyword>
<evidence type="ECO:0000256" key="6">
    <source>
        <dbReference type="ARBA" id="ARBA00022840"/>
    </source>
</evidence>
<dbReference type="GO" id="GO:0004674">
    <property type="term" value="F:protein serine/threonine kinase activity"/>
    <property type="evidence" value="ECO:0007669"/>
    <property type="project" value="UniProtKB-KW"/>
</dbReference>
<evidence type="ECO:0000256" key="1">
    <source>
        <dbReference type="ARBA" id="ARBA00012513"/>
    </source>
</evidence>
<evidence type="ECO:0000256" key="9">
    <source>
        <dbReference type="SAM" id="Phobius"/>
    </source>
</evidence>
<reference evidence="11 12" key="1">
    <citation type="submission" date="2020-06" db="EMBL/GenBank/DDBJ databases">
        <authorList>
            <person name="Jo H."/>
        </authorList>
    </citation>
    <scope>NUCLEOTIDE SEQUENCE [LARGE SCALE GENOMIC DNA]</scope>
    <source>
        <strain evidence="11 12">I46</strain>
    </source>
</reference>
<keyword evidence="3" id="KW-0808">Transferase</keyword>
<keyword evidence="2 11" id="KW-0723">Serine/threonine-protein kinase</keyword>
<keyword evidence="5 11" id="KW-0418">Kinase</keyword>
<organism evidence="11 12">
    <name type="scientific">Microbacterium oleivorans</name>
    <dbReference type="NCBI Taxonomy" id="273677"/>
    <lineage>
        <taxon>Bacteria</taxon>
        <taxon>Bacillati</taxon>
        <taxon>Actinomycetota</taxon>
        <taxon>Actinomycetes</taxon>
        <taxon>Micrococcales</taxon>
        <taxon>Microbacteriaceae</taxon>
        <taxon>Microbacterium</taxon>
    </lineage>
</organism>
<evidence type="ECO:0000256" key="8">
    <source>
        <dbReference type="SAM" id="MobiDB-lite"/>
    </source>
</evidence>
<gene>
    <name evidence="11" type="ORF">HW566_02210</name>
</gene>
<dbReference type="GO" id="GO:0005524">
    <property type="term" value="F:ATP binding"/>
    <property type="evidence" value="ECO:0007669"/>
    <property type="project" value="UniProtKB-UniRule"/>
</dbReference>
<dbReference type="EC" id="2.7.11.1" evidence="1"/>
<dbReference type="PROSITE" id="PS00108">
    <property type="entry name" value="PROTEIN_KINASE_ST"/>
    <property type="match status" value="1"/>
</dbReference>
<evidence type="ECO:0000256" key="5">
    <source>
        <dbReference type="ARBA" id="ARBA00022777"/>
    </source>
</evidence>
<dbReference type="SMART" id="SM00220">
    <property type="entry name" value="S_TKc"/>
    <property type="match status" value="1"/>
</dbReference>
<proteinExistence type="predicted"/>
<protein>
    <recommendedName>
        <fullName evidence="1">non-specific serine/threonine protein kinase</fullName>
        <ecNumber evidence="1">2.7.11.1</ecNumber>
    </recommendedName>
</protein>
<keyword evidence="9" id="KW-1133">Transmembrane helix</keyword>